<dbReference type="SUPFAM" id="SSF47336">
    <property type="entry name" value="ACP-like"/>
    <property type="match status" value="1"/>
</dbReference>
<dbReference type="InterPro" id="IPR036736">
    <property type="entry name" value="ACP-like_sf"/>
</dbReference>
<dbReference type="Proteomes" id="UP000755654">
    <property type="component" value="Unassembled WGS sequence"/>
</dbReference>
<keyword evidence="5" id="KW-1185">Reference proteome</keyword>
<protein>
    <submittedName>
        <fullName evidence="4">Acyl carrier protein</fullName>
    </submittedName>
</protein>
<dbReference type="PROSITE" id="PS50075">
    <property type="entry name" value="CARRIER"/>
    <property type="match status" value="1"/>
</dbReference>
<evidence type="ECO:0000313" key="5">
    <source>
        <dbReference type="Proteomes" id="UP000755654"/>
    </source>
</evidence>
<dbReference type="EMBL" id="JAAOMP010000171">
    <property type="protein sequence ID" value="MBU2761680.1"/>
    <property type="molecule type" value="Genomic_DNA"/>
</dbReference>
<evidence type="ECO:0000256" key="1">
    <source>
        <dbReference type="ARBA" id="ARBA00022450"/>
    </source>
</evidence>
<dbReference type="InterPro" id="IPR006162">
    <property type="entry name" value="Ppantetheine_attach_site"/>
</dbReference>
<accession>A0ABS6A2P0</accession>
<keyword evidence="1" id="KW-0596">Phosphopantetheine</keyword>
<evidence type="ECO:0000256" key="2">
    <source>
        <dbReference type="ARBA" id="ARBA00022553"/>
    </source>
</evidence>
<gene>
    <name evidence="4" type="ORF">HAP95_16235</name>
</gene>
<comment type="caution">
    <text evidence="4">The sequence shown here is derived from an EMBL/GenBank/DDBJ whole genome shotgun (WGS) entry which is preliminary data.</text>
</comment>
<dbReference type="PROSITE" id="PS00012">
    <property type="entry name" value="PHOSPHOPANTETHEINE"/>
    <property type="match status" value="1"/>
</dbReference>
<dbReference type="RefSeq" id="WP_215885162.1">
    <property type="nucleotide sequence ID" value="NZ_JAAOMP010000171.1"/>
</dbReference>
<dbReference type="Pfam" id="PF00550">
    <property type="entry name" value="PP-binding"/>
    <property type="match status" value="1"/>
</dbReference>
<feature type="domain" description="Carrier" evidence="3">
    <location>
        <begin position="1"/>
        <end position="77"/>
    </location>
</feature>
<keyword evidence="2" id="KW-0597">Phosphoprotein</keyword>
<dbReference type="InterPro" id="IPR009081">
    <property type="entry name" value="PP-bd_ACP"/>
</dbReference>
<organism evidence="4 5">
    <name type="scientific">Acidithiobacillus sulfurivorans</name>
    <dbReference type="NCBI Taxonomy" id="1958756"/>
    <lineage>
        <taxon>Bacteria</taxon>
        <taxon>Pseudomonadati</taxon>
        <taxon>Pseudomonadota</taxon>
        <taxon>Acidithiobacillia</taxon>
        <taxon>Acidithiobacillales</taxon>
        <taxon>Acidithiobacillaceae</taxon>
        <taxon>Acidithiobacillus</taxon>
    </lineage>
</organism>
<dbReference type="Gene3D" id="1.10.1200.10">
    <property type="entry name" value="ACP-like"/>
    <property type="match status" value="1"/>
</dbReference>
<evidence type="ECO:0000313" key="4">
    <source>
        <dbReference type="EMBL" id="MBU2761680.1"/>
    </source>
</evidence>
<sequence>MQLEDYQQKLKGLVDDWSSHPIDWDSDPVLADLGLDSMDAMDLVMMIEEAFDLDIPVAQVSTWNRVSDIQRDVWPLIAEKQKEGQ</sequence>
<evidence type="ECO:0000259" key="3">
    <source>
        <dbReference type="PROSITE" id="PS50075"/>
    </source>
</evidence>
<proteinExistence type="predicted"/>
<name>A0ABS6A2P0_9PROT</name>
<reference evidence="4 5" key="1">
    <citation type="journal article" date="2021" name="ISME J.">
        <title>Genomic evolution of the class Acidithiobacillia: deep-branching Proteobacteria living in extreme acidic conditions.</title>
        <authorList>
            <person name="Moya-Beltran A."/>
            <person name="Beard S."/>
            <person name="Rojas-Villalobos C."/>
            <person name="Issotta F."/>
            <person name="Gallardo Y."/>
            <person name="Ulloa R."/>
            <person name="Giaveno A."/>
            <person name="Degli Esposti M."/>
            <person name="Johnson D.B."/>
            <person name="Quatrini R."/>
        </authorList>
    </citation>
    <scope>NUCLEOTIDE SEQUENCE [LARGE SCALE GENOMIC DNA]</scope>
    <source>
        <strain evidence="4 5">RW2</strain>
    </source>
</reference>